<comment type="caution">
    <text evidence="2">The sequence shown here is derived from an EMBL/GenBank/DDBJ whole genome shotgun (WGS) entry which is preliminary data.</text>
</comment>
<feature type="compositionally biased region" description="Basic residues" evidence="1">
    <location>
        <begin position="49"/>
        <end position="60"/>
    </location>
</feature>
<dbReference type="Proteomes" id="UP001152797">
    <property type="component" value="Unassembled WGS sequence"/>
</dbReference>
<protein>
    <submittedName>
        <fullName evidence="2">Uncharacterized protein</fullName>
    </submittedName>
</protein>
<feature type="compositionally biased region" description="Polar residues" evidence="1">
    <location>
        <begin position="102"/>
        <end position="121"/>
    </location>
</feature>
<evidence type="ECO:0000313" key="2">
    <source>
        <dbReference type="EMBL" id="CAI4007619.1"/>
    </source>
</evidence>
<feature type="compositionally biased region" description="Basic and acidic residues" evidence="1">
    <location>
        <begin position="36"/>
        <end position="48"/>
    </location>
</feature>
<feature type="compositionally biased region" description="Low complexity" evidence="1">
    <location>
        <begin position="69"/>
        <end position="90"/>
    </location>
</feature>
<evidence type="ECO:0000313" key="4">
    <source>
        <dbReference type="Proteomes" id="UP001152797"/>
    </source>
</evidence>
<dbReference type="EMBL" id="CAMXCT020004090">
    <property type="protein sequence ID" value="CAL1160994.1"/>
    <property type="molecule type" value="Genomic_DNA"/>
</dbReference>
<sequence length="257" mass="28177">EEEFPTPSQSKKSSFSKRCRATITALRPRGLSVKNVVEDGLKPQEHPRRCGAPRRYRPRGHGAAGRGQGQQADAAADDGNYAEADAADGAWDPQGDGHQTDGGATSNYFGTNDAAGSSTAPATGHEAEGVEAMTSPADMNGATAPPGYEEPYLLDYPNKPLMAFDRMGMDLPMDRTALHFLVDVDLYLIKHLLADVDLYLIKHHVVDVDFNKYIRQYHNKLPLGWLAMALVATHRKPALCRKLAWHLQSLEAQKDLE</sequence>
<reference evidence="2" key="1">
    <citation type="submission" date="2022-10" db="EMBL/GenBank/DDBJ databases">
        <authorList>
            <person name="Chen Y."/>
            <person name="Dougan E. K."/>
            <person name="Chan C."/>
            <person name="Rhodes N."/>
            <person name="Thang M."/>
        </authorList>
    </citation>
    <scope>NUCLEOTIDE SEQUENCE</scope>
</reference>
<gene>
    <name evidence="2" type="ORF">C1SCF055_LOCUS33158</name>
</gene>
<feature type="region of interest" description="Disordered" evidence="1">
    <location>
        <begin position="29"/>
        <end position="127"/>
    </location>
</feature>
<evidence type="ECO:0000256" key="1">
    <source>
        <dbReference type="SAM" id="MobiDB-lite"/>
    </source>
</evidence>
<feature type="non-terminal residue" evidence="2">
    <location>
        <position position="1"/>
    </location>
</feature>
<name>A0A9P1GEP4_9DINO</name>
<reference evidence="3" key="2">
    <citation type="submission" date="2024-04" db="EMBL/GenBank/DDBJ databases">
        <authorList>
            <person name="Chen Y."/>
            <person name="Shah S."/>
            <person name="Dougan E. K."/>
            <person name="Thang M."/>
            <person name="Chan C."/>
        </authorList>
    </citation>
    <scope>NUCLEOTIDE SEQUENCE [LARGE SCALE GENOMIC DNA]</scope>
</reference>
<dbReference type="EMBL" id="CAMXCT030004090">
    <property type="protein sequence ID" value="CAL4794931.1"/>
    <property type="molecule type" value="Genomic_DNA"/>
</dbReference>
<keyword evidence="4" id="KW-1185">Reference proteome</keyword>
<proteinExistence type="predicted"/>
<dbReference type="AlphaFoldDB" id="A0A9P1GEP4"/>
<evidence type="ECO:0000313" key="3">
    <source>
        <dbReference type="EMBL" id="CAL1160994.1"/>
    </source>
</evidence>
<feature type="non-terminal residue" evidence="2">
    <location>
        <position position="257"/>
    </location>
</feature>
<accession>A0A9P1GEP4</accession>
<dbReference type="EMBL" id="CAMXCT010004090">
    <property type="protein sequence ID" value="CAI4007619.1"/>
    <property type="molecule type" value="Genomic_DNA"/>
</dbReference>
<organism evidence="2">
    <name type="scientific">Cladocopium goreaui</name>
    <dbReference type="NCBI Taxonomy" id="2562237"/>
    <lineage>
        <taxon>Eukaryota</taxon>
        <taxon>Sar</taxon>
        <taxon>Alveolata</taxon>
        <taxon>Dinophyceae</taxon>
        <taxon>Suessiales</taxon>
        <taxon>Symbiodiniaceae</taxon>
        <taxon>Cladocopium</taxon>
    </lineage>
</organism>